<sequence>MSAKYSVGDVVFVRKEDFSSVTKDEKQPWMKDNVGGGDHPAAIIRLVDDKAVCLQMTSFHKYDSMKAKFADPAVYRRMKEIYTPIEHGNNKHTGPTLRLENRAQMDRQTYIHWPAWFIIETSKLSQLASGPKSLTPMSVDKLQKSIKDLVERRTVIEWNPRSPKMPIHCRSWKPAELGIPATPNGSKTKQQAQISAIAKEFVAKPNRRISSGPIRMIPESLATISHNARRCSSIQSQQQSSGGIQKMSWARVAAT</sequence>
<protein>
    <submittedName>
        <fullName evidence="1">Uncharacterized protein</fullName>
    </submittedName>
</protein>
<reference evidence="1" key="1">
    <citation type="submission" date="2023-08" db="EMBL/GenBank/DDBJ databases">
        <title>Black Yeasts Isolated from many extreme environments.</title>
        <authorList>
            <person name="Coleine C."/>
            <person name="Stajich J.E."/>
            <person name="Selbmann L."/>
        </authorList>
    </citation>
    <scope>NUCLEOTIDE SEQUENCE</scope>
    <source>
        <strain evidence="1">CCFEE 5810</strain>
    </source>
</reference>
<accession>A0AAN7W502</accession>
<gene>
    <name evidence="1" type="ORF">LTR97_007472</name>
</gene>
<proteinExistence type="predicted"/>
<evidence type="ECO:0000313" key="2">
    <source>
        <dbReference type="Proteomes" id="UP001310594"/>
    </source>
</evidence>
<dbReference type="EMBL" id="JAVRQU010000011">
    <property type="protein sequence ID" value="KAK5697335.1"/>
    <property type="molecule type" value="Genomic_DNA"/>
</dbReference>
<organism evidence="1 2">
    <name type="scientific">Elasticomyces elasticus</name>
    <dbReference type="NCBI Taxonomy" id="574655"/>
    <lineage>
        <taxon>Eukaryota</taxon>
        <taxon>Fungi</taxon>
        <taxon>Dikarya</taxon>
        <taxon>Ascomycota</taxon>
        <taxon>Pezizomycotina</taxon>
        <taxon>Dothideomycetes</taxon>
        <taxon>Dothideomycetidae</taxon>
        <taxon>Mycosphaerellales</taxon>
        <taxon>Teratosphaeriaceae</taxon>
        <taxon>Elasticomyces</taxon>
    </lineage>
</organism>
<dbReference type="AlphaFoldDB" id="A0AAN7W502"/>
<comment type="caution">
    <text evidence="1">The sequence shown here is derived from an EMBL/GenBank/DDBJ whole genome shotgun (WGS) entry which is preliminary data.</text>
</comment>
<name>A0AAN7W502_9PEZI</name>
<evidence type="ECO:0000313" key="1">
    <source>
        <dbReference type="EMBL" id="KAK5697335.1"/>
    </source>
</evidence>
<dbReference type="Proteomes" id="UP001310594">
    <property type="component" value="Unassembled WGS sequence"/>
</dbReference>